<reference evidence="1 2" key="1">
    <citation type="submission" date="2021-12" db="EMBL/GenBank/DDBJ databases">
        <title>Discovery of the Pendulisporaceae a myxobacterial family with distinct sporulation behavior and unique specialized metabolism.</title>
        <authorList>
            <person name="Garcia R."/>
            <person name="Popoff A."/>
            <person name="Bader C.D."/>
            <person name="Loehr J."/>
            <person name="Walesch S."/>
            <person name="Walt C."/>
            <person name="Boldt J."/>
            <person name="Bunk B."/>
            <person name="Haeckl F.J.F.P.J."/>
            <person name="Gunesch A.P."/>
            <person name="Birkelbach J."/>
            <person name="Nuebel U."/>
            <person name="Pietschmann T."/>
            <person name="Bach T."/>
            <person name="Mueller R."/>
        </authorList>
    </citation>
    <scope>NUCLEOTIDE SEQUENCE [LARGE SCALE GENOMIC DNA]</scope>
    <source>
        <strain evidence="1 2">MSr12523</strain>
    </source>
</reference>
<gene>
    <name evidence="1" type="ORF">LZC95_49495</name>
</gene>
<keyword evidence="2" id="KW-1185">Reference proteome</keyword>
<dbReference type="Proteomes" id="UP001379533">
    <property type="component" value="Chromosome"/>
</dbReference>
<sequence length="184" mass="20719">MTVANLEAERKRAAARGEAYAQPYNAIPTWDAGAPVPHLLSSGRNITLVYYGRANDPTWDGTWAHVRDLSDLAPVVVLDFLGCAIFKMGSPNDEVLHGHPLFGKGLDFYAPQIVENSPWLRELETINRVHARFDADHWRSMHHFILPFHDETFECIARGTQARVQRASLAETVRVAMDGILREM</sequence>
<dbReference type="EMBL" id="CP089982">
    <property type="protein sequence ID" value="WXA94470.1"/>
    <property type="molecule type" value="Genomic_DNA"/>
</dbReference>
<evidence type="ECO:0000313" key="2">
    <source>
        <dbReference type="Proteomes" id="UP001379533"/>
    </source>
</evidence>
<evidence type="ECO:0000313" key="1">
    <source>
        <dbReference type="EMBL" id="WXA94470.1"/>
    </source>
</evidence>
<proteinExistence type="predicted"/>
<dbReference type="RefSeq" id="WP_394845077.1">
    <property type="nucleotide sequence ID" value="NZ_CP089982.1"/>
</dbReference>
<organism evidence="1 2">
    <name type="scientific">Pendulispora brunnea</name>
    <dbReference type="NCBI Taxonomy" id="2905690"/>
    <lineage>
        <taxon>Bacteria</taxon>
        <taxon>Pseudomonadati</taxon>
        <taxon>Myxococcota</taxon>
        <taxon>Myxococcia</taxon>
        <taxon>Myxococcales</taxon>
        <taxon>Sorangiineae</taxon>
        <taxon>Pendulisporaceae</taxon>
        <taxon>Pendulispora</taxon>
    </lineage>
</organism>
<accession>A0ABZ2K709</accession>
<protein>
    <submittedName>
        <fullName evidence="1">Uncharacterized protein</fullName>
    </submittedName>
</protein>
<name>A0ABZ2K709_9BACT</name>